<dbReference type="EMBL" id="BNCP01000007">
    <property type="protein sequence ID" value="GIL75344.1"/>
    <property type="molecule type" value="Genomic_DNA"/>
</dbReference>
<evidence type="ECO:0000313" key="4">
    <source>
        <dbReference type="Proteomes" id="UP000747110"/>
    </source>
</evidence>
<dbReference type="AlphaFoldDB" id="A0A8J4LN76"/>
<evidence type="ECO:0000313" key="2">
    <source>
        <dbReference type="EMBL" id="GIM03228.1"/>
    </source>
</evidence>
<dbReference type="EMBL" id="BNCQ01000013">
    <property type="protein sequence ID" value="GIM03228.1"/>
    <property type="molecule type" value="Genomic_DNA"/>
</dbReference>
<name>A0A8J4LN76_9CHLO</name>
<gene>
    <name evidence="1" type="ORF">Vretifemale_5097</name>
    <name evidence="2" type="ORF">Vretimale_8022</name>
</gene>
<evidence type="ECO:0000313" key="3">
    <source>
        <dbReference type="Proteomes" id="UP000722791"/>
    </source>
</evidence>
<proteinExistence type="predicted"/>
<dbReference type="Proteomes" id="UP000747110">
    <property type="component" value="Unassembled WGS sequence"/>
</dbReference>
<reference evidence="2" key="1">
    <citation type="journal article" date="2021" name="Proc. Natl. Acad. Sci. U.S.A.">
        <title>Three genomes in the algal genus Volvox reveal the fate of a haploid sex-determining region after a transition to homothallism.</title>
        <authorList>
            <person name="Yamamoto K."/>
            <person name="Hamaji T."/>
            <person name="Kawai-Toyooka H."/>
            <person name="Matsuzaki R."/>
            <person name="Takahashi F."/>
            <person name="Nishimura Y."/>
            <person name="Kawachi M."/>
            <person name="Noguchi H."/>
            <person name="Minakuchi Y."/>
            <person name="Umen J.G."/>
            <person name="Toyoda A."/>
            <person name="Nozaki H."/>
        </authorList>
    </citation>
    <scope>NUCLEOTIDE SEQUENCE</scope>
    <source>
        <strain evidence="2">NIES-3785</strain>
        <strain evidence="1">NIES-3786</strain>
    </source>
</reference>
<dbReference type="Proteomes" id="UP000722791">
    <property type="component" value="Unassembled WGS sequence"/>
</dbReference>
<comment type="caution">
    <text evidence="2">The sequence shown here is derived from an EMBL/GenBank/DDBJ whole genome shotgun (WGS) entry which is preliminary data.</text>
</comment>
<dbReference type="OrthoDB" id="546800at2759"/>
<organism evidence="2 3">
    <name type="scientific">Volvox reticuliferus</name>
    <dbReference type="NCBI Taxonomy" id="1737510"/>
    <lineage>
        <taxon>Eukaryota</taxon>
        <taxon>Viridiplantae</taxon>
        <taxon>Chlorophyta</taxon>
        <taxon>core chlorophytes</taxon>
        <taxon>Chlorophyceae</taxon>
        <taxon>CS clade</taxon>
        <taxon>Chlamydomonadales</taxon>
        <taxon>Volvocaceae</taxon>
        <taxon>Volvox</taxon>
    </lineage>
</organism>
<sequence>MAPQSQSLKALRKRISHSLTQLLLRYGPRRLRQSGGHLPKAEHARTLPQACLTRNPTAGNRNGAMSAPAMPWAGKTMGACPGANKPGCGPIIGRKTGTPTPMGCTIGSEKRSLGSSVRRGGGAGRCDCCCGGWVKVTATPPPLAAQDRGWLMLADELGMACPCCNCCWCACG</sequence>
<evidence type="ECO:0000313" key="1">
    <source>
        <dbReference type="EMBL" id="GIL75344.1"/>
    </source>
</evidence>
<protein>
    <submittedName>
        <fullName evidence="2">Uncharacterized protein</fullName>
    </submittedName>
</protein>
<keyword evidence="4" id="KW-1185">Reference proteome</keyword>
<accession>A0A8J4LN76</accession>